<dbReference type="InterPro" id="IPR007016">
    <property type="entry name" value="O-antigen_ligase-rel_domated"/>
</dbReference>
<evidence type="ECO:0000256" key="3">
    <source>
        <dbReference type="ARBA" id="ARBA00022989"/>
    </source>
</evidence>
<evidence type="ECO:0000313" key="8">
    <source>
        <dbReference type="Proteomes" id="UP001430360"/>
    </source>
</evidence>
<evidence type="ECO:0000259" key="6">
    <source>
        <dbReference type="Pfam" id="PF04932"/>
    </source>
</evidence>
<reference evidence="7" key="1">
    <citation type="submission" date="2021-12" db="EMBL/GenBank/DDBJ databases">
        <authorList>
            <person name="Ulrich A."/>
        </authorList>
    </citation>
    <scope>NUCLEOTIDE SEQUENCE</scope>
    <source>
        <strain evidence="7">A1P009</strain>
    </source>
</reference>
<feature type="transmembrane region" description="Helical" evidence="5">
    <location>
        <begin position="397"/>
        <end position="415"/>
    </location>
</feature>
<feature type="transmembrane region" description="Helical" evidence="5">
    <location>
        <begin position="421"/>
        <end position="440"/>
    </location>
</feature>
<keyword evidence="2 5" id="KW-0812">Transmembrane</keyword>
<feature type="transmembrane region" description="Helical" evidence="5">
    <location>
        <begin position="150"/>
        <end position="172"/>
    </location>
</feature>
<feature type="domain" description="O-antigen ligase-related" evidence="6">
    <location>
        <begin position="238"/>
        <end position="374"/>
    </location>
</feature>
<keyword evidence="8" id="KW-1185">Reference proteome</keyword>
<dbReference type="EMBL" id="JAJQKU010000003">
    <property type="protein sequence ID" value="MCD9097679.1"/>
    <property type="molecule type" value="Genomic_DNA"/>
</dbReference>
<feature type="transmembrane region" description="Helical" evidence="5">
    <location>
        <begin position="229"/>
        <end position="248"/>
    </location>
</feature>
<accession>A0ABS8UF50</accession>
<reference evidence="7" key="2">
    <citation type="journal article" date="2022" name="Syst. Appl. Microbiol.">
        <title>Physiological and genomic characterisation of Luteimonas fraxinea sp. nov., a bacterial species associated with trees tolerant to ash dieback.</title>
        <authorList>
            <person name="Ulrich K."/>
            <person name="Becker R."/>
            <person name="Behrendt U."/>
            <person name="Kube M."/>
            <person name="Schneck V."/>
            <person name="Ulrich A."/>
        </authorList>
    </citation>
    <scope>NUCLEOTIDE SEQUENCE</scope>
    <source>
        <strain evidence="7">A1P009</strain>
    </source>
</reference>
<dbReference type="Pfam" id="PF04932">
    <property type="entry name" value="Wzy_C"/>
    <property type="match status" value="1"/>
</dbReference>
<sequence>MQDETLALDGRSRINLALAGLLLVMAVVTGGSSQQAGTGVMLLQLASLPAIAWVIGQRLAMQGGRWPPLWTALILALLAIPLLQLLPMPAGFVMSDGRALLQQDLAQVGVALPARWTLAPDATRASFFALLPAVAIFGLVFFLPSGAQRALLWGIVALAMASLLLGILQLGAPQESALNPYPQWQPAMSGFFANPNHQATLLVIAATLVSAPLVSALKTTAGPGARRRGVTIAISVFVLLMAMTALPLTGSRAGVILCVLACALVVGLHGAGSRGANRRRLLLLASTVAVSLGLFAALRWMQVDAVDELRSPLRAATVDIAMGHAPAGSGMGSYVGVFEQEAPPAMLMGSYVNHAHNEYVQWLLEAGLPALLVMALGACALAWSARAIWRLPAHRRSAALPAFVALLAVLGHSFVDYPLRTPALLAVMAALAAIVAKAAHAAGTTPAARRSHTLPIKAP</sequence>
<feature type="transmembrane region" description="Helical" evidence="5">
    <location>
        <begin position="199"/>
        <end position="217"/>
    </location>
</feature>
<feature type="transmembrane region" description="Helical" evidence="5">
    <location>
        <begin position="254"/>
        <end position="272"/>
    </location>
</feature>
<feature type="transmembrane region" description="Helical" evidence="5">
    <location>
        <begin position="281"/>
        <end position="301"/>
    </location>
</feature>
<gene>
    <name evidence="7" type="ORF">LTT95_12090</name>
</gene>
<proteinExistence type="predicted"/>
<organism evidence="7 8">
    <name type="scientific">Luteimonas fraxinea</name>
    <dbReference type="NCBI Taxonomy" id="2901869"/>
    <lineage>
        <taxon>Bacteria</taxon>
        <taxon>Pseudomonadati</taxon>
        <taxon>Pseudomonadota</taxon>
        <taxon>Gammaproteobacteria</taxon>
        <taxon>Lysobacterales</taxon>
        <taxon>Lysobacteraceae</taxon>
        <taxon>Luteimonas</taxon>
    </lineage>
</organism>
<dbReference type="InterPro" id="IPR051533">
    <property type="entry name" value="WaaL-like"/>
</dbReference>
<feature type="transmembrane region" description="Helical" evidence="5">
    <location>
        <begin position="125"/>
        <end position="143"/>
    </location>
</feature>
<feature type="transmembrane region" description="Helical" evidence="5">
    <location>
        <begin position="366"/>
        <end position="385"/>
    </location>
</feature>
<keyword evidence="4 5" id="KW-0472">Membrane</keyword>
<comment type="caution">
    <text evidence="7">The sequence shown here is derived from an EMBL/GenBank/DDBJ whole genome shotgun (WGS) entry which is preliminary data.</text>
</comment>
<dbReference type="Proteomes" id="UP001430360">
    <property type="component" value="Unassembled WGS sequence"/>
</dbReference>
<evidence type="ECO:0000256" key="5">
    <source>
        <dbReference type="SAM" id="Phobius"/>
    </source>
</evidence>
<evidence type="ECO:0000256" key="1">
    <source>
        <dbReference type="ARBA" id="ARBA00004141"/>
    </source>
</evidence>
<protein>
    <recommendedName>
        <fullName evidence="6">O-antigen ligase-related domain-containing protein</fullName>
    </recommendedName>
</protein>
<feature type="transmembrane region" description="Helical" evidence="5">
    <location>
        <begin position="68"/>
        <end position="86"/>
    </location>
</feature>
<dbReference type="PANTHER" id="PTHR37422:SF23">
    <property type="entry name" value="TEICHURONIC ACID BIOSYNTHESIS PROTEIN TUAE"/>
    <property type="match status" value="1"/>
</dbReference>
<feature type="transmembrane region" description="Helical" evidence="5">
    <location>
        <begin position="12"/>
        <end position="30"/>
    </location>
</feature>
<keyword evidence="3 5" id="KW-1133">Transmembrane helix</keyword>
<dbReference type="RefSeq" id="WP_232580143.1">
    <property type="nucleotide sequence ID" value="NZ_CP089507.1"/>
</dbReference>
<name>A0ABS8UF50_9GAMM</name>
<evidence type="ECO:0000256" key="4">
    <source>
        <dbReference type="ARBA" id="ARBA00023136"/>
    </source>
</evidence>
<dbReference type="PANTHER" id="PTHR37422">
    <property type="entry name" value="TEICHURONIC ACID BIOSYNTHESIS PROTEIN TUAE"/>
    <property type="match status" value="1"/>
</dbReference>
<feature type="transmembrane region" description="Helical" evidence="5">
    <location>
        <begin position="36"/>
        <end position="56"/>
    </location>
</feature>
<evidence type="ECO:0000313" key="7">
    <source>
        <dbReference type="EMBL" id="MCD9097679.1"/>
    </source>
</evidence>
<comment type="subcellular location">
    <subcellularLocation>
        <location evidence="1">Membrane</location>
        <topology evidence="1">Multi-pass membrane protein</topology>
    </subcellularLocation>
</comment>
<evidence type="ECO:0000256" key="2">
    <source>
        <dbReference type="ARBA" id="ARBA00022692"/>
    </source>
</evidence>